<keyword evidence="6" id="KW-1185">Reference proteome</keyword>
<dbReference type="InterPro" id="IPR013216">
    <property type="entry name" value="Methyltransf_11"/>
</dbReference>
<evidence type="ECO:0000313" key="6">
    <source>
        <dbReference type="Proteomes" id="UP000310314"/>
    </source>
</evidence>
<dbReference type="OrthoDB" id="9789123at2"/>
<evidence type="ECO:0000256" key="2">
    <source>
        <dbReference type="ARBA" id="ARBA00022603"/>
    </source>
</evidence>
<comment type="caution">
    <text evidence="5">The sequence shown here is derived from an EMBL/GenBank/DDBJ whole genome shotgun (WGS) entry which is preliminary data.</text>
</comment>
<evidence type="ECO:0000259" key="4">
    <source>
        <dbReference type="Pfam" id="PF08241"/>
    </source>
</evidence>
<dbReference type="EMBL" id="VATY01000003">
    <property type="protein sequence ID" value="TMM55993.1"/>
    <property type="molecule type" value="Genomic_DNA"/>
</dbReference>
<dbReference type="RefSeq" id="WP_138658860.1">
    <property type="nucleotide sequence ID" value="NZ_VATY01000003.1"/>
</dbReference>
<dbReference type="GO" id="GO:0032259">
    <property type="term" value="P:methylation"/>
    <property type="evidence" value="ECO:0007669"/>
    <property type="project" value="UniProtKB-KW"/>
</dbReference>
<keyword evidence="3 5" id="KW-0808">Transferase</keyword>
<dbReference type="InterPro" id="IPR029063">
    <property type="entry name" value="SAM-dependent_MTases_sf"/>
</dbReference>
<evidence type="ECO:0000256" key="3">
    <source>
        <dbReference type="ARBA" id="ARBA00022679"/>
    </source>
</evidence>
<dbReference type="PANTHER" id="PTHR44942:SF4">
    <property type="entry name" value="METHYLTRANSFERASE TYPE 11 DOMAIN-CONTAINING PROTEIN"/>
    <property type="match status" value="1"/>
</dbReference>
<accession>A0A5S3PNI9</accession>
<protein>
    <submittedName>
        <fullName evidence="5">Class I SAM-dependent methyltransferase</fullName>
    </submittedName>
</protein>
<dbReference type="InterPro" id="IPR051052">
    <property type="entry name" value="Diverse_substrate_MTase"/>
</dbReference>
<evidence type="ECO:0000313" key="5">
    <source>
        <dbReference type="EMBL" id="TMM55993.1"/>
    </source>
</evidence>
<sequence>MASEYDDITAFHYASYRPPLHRNILTSCLNRKSFTSGLDIGCGTGQSTIALADFCSTVVGIDPSTDMISNGITYPNVSYSLFNKSQIYFDANSFDIITLAGSLWYAKSQKLLDEIVRVGANNSSVLVYDFQVLLNDILTKLGFQAKEDSNGYNHQENFAGLKTRMIDKLSEGCERIRFQMTAQELAHMVLSVKEQYQFFEGLYGFQEVYNTTVEKINAISNSKSYAIEADTFFISYRLK</sequence>
<dbReference type="Pfam" id="PF08241">
    <property type="entry name" value="Methyltransf_11"/>
    <property type="match status" value="1"/>
</dbReference>
<dbReference type="PANTHER" id="PTHR44942">
    <property type="entry name" value="METHYLTRANSF_11 DOMAIN-CONTAINING PROTEIN"/>
    <property type="match status" value="1"/>
</dbReference>
<reference evidence="5 6" key="1">
    <citation type="submission" date="2019-05" db="EMBL/GenBank/DDBJ databases">
        <authorList>
            <person name="Zhang J.-Y."/>
            <person name="Feg X."/>
            <person name="Du Z.-J."/>
        </authorList>
    </citation>
    <scope>NUCLEOTIDE SEQUENCE [LARGE SCALE GENOMIC DNA]</scope>
    <source>
        <strain evidence="5 6">RZ26</strain>
    </source>
</reference>
<feature type="domain" description="Methyltransferase type 11" evidence="4">
    <location>
        <begin position="38"/>
        <end position="122"/>
    </location>
</feature>
<proteinExistence type="inferred from homology"/>
<dbReference type="AlphaFoldDB" id="A0A5S3PNI9"/>
<organism evidence="5 6">
    <name type="scientific">Maribacter algarum</name>
    <name type="common">ex Zhang et al. 2020</name>
    <dbReference type="NCBI Taxonomy" id="2578118"/>
    <lineage>
        <taxon>Bacteria</taxon>
        <taxon>Pseudomonadati</taxon>
        <taxon>Bacteroidota</taxon>
        <taxon>Flavobacteriia</taxon>
        <taxon>Flavobacteriales</taxon>
        <taxon>Flavobacteriaceae</taxon>
        <taxon>Maribacter</taxon>
    </lineage>
</organism>
<comment type="similarity">
    <text evidence="1">Belongs to the methyltransferase superfamily.</text>
</comment>
<dbReference type="CDD" id="cd02440">
    <property type="entry name" value="AdoMet_MTases"/>
    <property type="match status" value="1"/>
</dbReference>
<dbReference type="Proteomes" id="UP000310314">
    <property type="component" value="Unassembled WGS sequence"/>
</dbReference>
<evidence type="ECO:0000256" key="1">
    <source>
        <dbReference type="ARBA" id="ARBA00008361"/>
    </source>
</evidence>
<dbReference type="SUPFAM" id="SSF53335">
    <property type="entry name" value="S-adenosyl-L-methionine-dependent methyltransferases"/>
    <property type="match status" value="1"/>
</dbReference>
<keyword evidence="2 5" id="KW-0489">Methyltransferase</keyword>
<gene>
    <name evidence="5" type="ORF">FEE95_15230</name>
</gene>
<dbReference type="Gene3D" id="3.40.50.150">
    <property type="entry name" value="Vaccinia Virus protein VP39"/>
    <property type="match status" value="1"/>
</dbReference>
<dbReference type="GO" id="GO:0008757">
    <property type="term" value="F:S-adenosylmethionine-dependent methyltransferase activity"/>
    <property type="evidence" value="ECO:0007669"/>
    <property type="project" value="InterPro"/>
</dbReference>
<name>A0A5S3PNI9_9FLAO</name>